<reference evidence="1" key="2">
    <citation type="submission" date="2021-03" db="EMBL/GenBank/DDBJ databases">
        <authorList>
            <person name="Valentovich L.N."/>
            <person name="Akhremchuk A.E."/>
            <person name="Miamin V.E."/>
        </authorList>
    </citation>
    <scope>NUCLEOTIDE SEQUENCE</scope>
    <source>
        <strain evidence="1">3prime</strain>
    </source>
</reference>
<dbReference type="Gene3D" id="3.40.50.300">
    <property type="entry name" value="P-loop containing nucleotide triphosphate hydrolases"/>
    <property type="match status" value="1"/>
</dbReference>
<gene>
    <name evidence="1" type="ORF">C4C32_11675</name>
</gene>
<dbReference type="SUPFAM" id="SSF52540">
    <property type="entry name" value="P-loop containing nucleoside triphosphate hydrolases"/>
    <property type="match status" value="1"/>
</dbReference>
<evidence type="ECO:0000313" key="1">
    <source>
        <dbReference type="EMBL" id="QTH16516.1"/>
    </source>
</evidence>
<accession>A0A8B6UX89</accession>
<evidence type="ECO:0000313" key="2">
    <source>
        <dbReference type="Proteomes" id="UP000663914"/>
    </source>
</evidence>
<name>A0A8B6UX89_9PSED</name>
<dbReference type="InterPro" id="IPR052922">
    <property type="entry name" value="Cytidylate_Kinase-2"/>
</dbReference>
<dbReference type="PANTHER" id="PTHR37816:SF3">
    <property type="entry name" value="MODULATES DNA TOPOLOGY"/>
    <property type="match status" value="1"/>
</dbReference>
<dbReference type="Proteomes" id="UP000663914">
    <property type="component" value="Chromosome"/>
</dbReference>
<dbReference type="RefSeq" id="WP_208555595.1">
    <property type="nucleotide sequence ID" value="NZ_CP072011.1"/>
</dbReference>
<sequence>MQRIVILGNAGSGKSTLARLLGKHLNSPVVHLDTLFWGPGWAEPDAVQFCERVRDSLTTDAWICEGNYARRTFDLRLPNADLVIWLDTPRLTCLRRVIIRSVMNRPRADLPTGCTEKLDTAFLRFLKFVWQFDDSYRPSIEAARMALGPNVPTVHINGRQQIRDLLDGLSASPETPTN</sequence>
<dbReference type="AlphaFoldDB" id="A0A8B6UX89"/>
<protein>
    <submittedName>
        <fullName evidence="1">AAA family ATPase</fullName>
    </submittedName>
</protein>
<reference evidence="1" key="1">
    <citation type="book" date="2019" name="MICROBIAL BIOTECHNOLOGY" publisher="Unknown Publisher">
        <title>Optimization of recombineering for directed mutagenesis of bacteria Pseudomonas corrugata 3'.</title>
        <authorList>
            <person name="Buinitskaja S.V."/>
            <person name="Pilipenok N."/>
            <person name="Valentovich L.N."/>
        </authorList>
    </citation>
    <scope>NUCLEOTIDE SEQUENCE</scope>
    <source>
        <strain evidence="1">3prime</strain>
    </source>
</reference>
<dbReference type="EMBL" id="CP072011">
    <property type="protein sequence ID" value="QTH16516.1"/>
    <property type="molecule type" value="Genomic_DNA"/>
</dbReference>
<organism evidence="1 2">
    <name type="scientific">Pseudomonas corrugata</name>
    <dbReference type="NCBI Taxonomy" id="47879"/>
    <lineage>
        <taxon>Bacteria</taxon>
        <taxon>Pseudomonadati</taxon>
        <taxon>Pseudomonadota</taxon>
        <taxon>Gammaproteobacteria</taxon>
        <taxon>Pseudomonadales</taxon>
        <taxon>Pseudomonadaceae</taxon>
        <taxon>Pseudomonas</taxon>
    </lineage>
</organism>
<proteinExistence type="predicted"/>
<dbReference type="InterPro" id="IPR027417">
    <property type="entry name" value="P-loop_NTPase"/>
</dbReference>
<dbReference type="PANTHER" id="PTHR37816">
    <property type="entry name" value="YALI0E33011P"/>
    <property type="match status" value="1"/>
</dbReference>